<evidence type="ECO:0000256" key="5">
    <source>
        <dbReference type="ARBA" id="ARBA00022801"/>
    </source>
</evidence>
<evidence type="ECO:0000256" key="6">
    <source>
        <dbReference type="ARBA" id="ARBA00023102"/>
    </source>
</evidence>
<evidence type="ECO:0000313" key="9">
    <source>
        <dbReference type="Proteomes" id="UP000229740"/>
    </source>
</evidence>
<keyword evidence="4" id="KW-0028">Amino-acid biosynthesis</keyword>
<organism evidence="8 9">
    <name type="scientific">candidate division KSB3 bacterium</name>
    <dbReference type="NCBI Taxonomy" id="2044937"/>
    <lineage>
        <taxon>Bacteria</taxon>
        <taxon>candidate division KSB3</taxon>
    </lineage>
</organism>
<dbReference type="Proteomes" id="UP000229740">
    <property type="component" value="Unassembled WGS sequence"/>
</dbReference>
<evidence type="ECO:0000313" key="8">
    <source>
        <dbReference type="EMBL" id="PID56520.1"/>
    </source>
</evidence>
<evidence type="ECO:0000256" key="1">
    <source>
        <dbReference type="ARBA" id="ARBA00000024"/>
    </source>
</evidence>
<feature type="domain" description="Phosphoribosyl-AMP cyclohydrolase" evidence="7">
    <location>
        <begin position="48"/>
        <end position="117"/>
    </location>
</feature>
<dbReference type="PANTHER" id="PTHR42945">
    <property type="entry name" value="HISTIDINE BIOSYNTHESIS BIFUNCTIONAL PROTEIN"/>
    <property type="match status" value="1"/>
</dbReference>
<evidence type="ECO:0000259" key="7">
    <source>
        <dbReference type="Pfam" id="PF01502"/>
    </source>
</evidence>
<reference evidence="8 9" key="1">
    <citation type="submission" date="2017-10" db="EMBL/GenBank/DDBJ databases">
        <title>Novel microbial diversity and functional potential in the marine mammal oral microbiome.</title>
        <authorList>
            <person name="Dudek N.K."/>
            <person name="Sun C.L."/>
            <person name="Burstein D."/>
            <person name="Kantor R.S."/>
            <person name="Aliaga Goltsman D.S."/>
            <person name="Bik E.M."/>
            <person name="Thomas B.C."/>
            <person name="Banfield J.F."/>
            <person name="Relman D.A."/>
        </authorList>
    </citation>
    <scope>NUCLEOTIDE SEQUENCE [LARGE SCALE GENOMIC DNA]</scope>
    <source>
        <strain evidence="8">DOLZORAL124_49_17</strain>
    </source>
</reference>
<dbReference type="Gene3D" id="3.10.20.810">
    <property type="entry name" value="Phosphoribosyl-AMP cyclohydrolase"/>
    <property type="match status" value="1"/>
</dbReference>
<comment type="pathway">
    <text evidence="2">Amino-acid biosynthesis; L-histidine biosynthesis; L-histidine from 5-phospho-alpha-D-ribose 1-diphosphate: step 3/9.</text>
</comment>
<dbReference type="AlphaFoldDB" id="A0A2G6E379"/>
<dbReference type="UniPathway" id="UPA00031">
    <property type="reaction ID" value="UER00008"/>
</dbReference>
<comment type="catalytic activity">
    <reaction evidence="1">
        <text>1-(5-phospho-beta-D-ribosyl)-5'-AMP + H2O = 1-(5-phospho-beta-D-ribosyl)-5-[(5-phospho-beta-D-ribosylamino)methylideneamino]imidazole-4-carboxamide</text>
        <dbReference type="Rhea" id="RHEA:20049"/>
        <dbReference type="ChEBI" id="CHEBI:15377"/>
        <dbReference type="ChEBI" id="CHEBI:58435"/>
        <dbReference type="ChEBI" id="CHEBI:59457"/>
        <dbReference type="EC" id="3.5.4.19"/>
    </reaction>
</comment>
<dbReference type="Pfam" id="PF01502">
    <property type="entry name" value="PRA-CH"/>
    <property type="match status" value="1"/>
</dbReference>
<sequence>MCEQAVNQIEEGNALRLDFHKLLKIAESGAEVVPTAVQNIDTREVILVAYVNDQALQATIETRIATFWSTSRNELWVKGKSSGETFTVLEIYVNCEQNSLLYVVRPERGGICHTRNRKGEPRNCYYRRIRWGTQDLENINP</sequence>
<protein>
    <recommendedName>
        <fullName evidence="3">phosphoribosyl-AMP cyclohydrolase</fullName>
        <ecNumber evidence="3">3.5.4.19</ecNumber>
    </recommendedName>
</protein>
<accession>A0A2G6E379</accession>
<proteinExistence type="predicted"/>
<keyword evidence="5 8" id="KW-0378">Hydrolase</keyword>
<gene>
    <name evidence="8" type="ORF">CSB45_10845</name>
</gene>
<dbReference type="GO" id="GO:0004635">
    <property type="term" value="F:phosphoribosyl-AMP cyclohydrolase activity"/>
    <property type="evidence" value="ECO:0007669"/>
    <property type="project" value="UniProtKB-EC"/>
</dbReference>
<evidence type="ECO:0000256" key="2">
    <source>
        <dbReference type="ARBA" id="ARBA00005169"/>
    </source>
</evidence>
<name>A0A2G6E379_9BACT</name>
<comment type="caution">
    <text evidence="8">The sequence shown here is derived from an EMBL/GenBank/DDBJ whole genome shotgun (WGS) entry which is preliminary data.</text>
</comment>
<dbReference type="PANTHER" id="PTHR42945:SF1">
    <property type="entry name" value="HISTIDINE BIOSYNTHESIS BIFUNCTIONAL PROTEIN HIS7"/>
    <property type="match status" value="1"/>
</dbReference>
<dbReference type="InterPro" id="IPR002496">
    <property type="entry name" value="PRib_AMP_CycHydrolase_dom"/>
</dbReference>
<dbReference type="InterPro" id="IPR038019">
    <property type="entry name" value="PRib_AMP_CycHydrolase_sf"/>
</dbReference>
<dbReference type="SUPFAM" id="SSF141734">
    <property type="entry name" value="HisI-like"/>
    <property type="match status" value="1"/>
</dbReference>
<dbReference type="GO" id="GO:0000105">
    <property type="term" value="P:L-histidine biosynthetic process"/>
    <property type="evidence" value="ECO:0007669"/>
    <property type="project" value="UniProtKB-UniPathway"/>
</dbReference>
<dbReference type="EC" id="3.5.4.19" evidence="3"/>
<dbReference type="EMBL" id="PDPS01000033">
    <property type="protein sequence ID" value="PID56520.1"/>
    <property type="molecule type" value="Genomic_DNA"/>
</dbReference>
<keyword evidence="6" id="KW-0368">Histidine biosynthesis</keyword>
<evidence type="ECO:0000256" key="4">
    <source>
        <dbReference type="ARBA" id="ARBA00022605"/>
    </source>
</evidence>
<evidence type="ECO:0000256" key="3">
    <source>
        <dbReference type="ARBA" id="ARBA00012721"/>
    </source>
</evidence>